<dbReference type="VEuPathDB" id="FungiDB:KRP22_2312"/>
<dbReference type="GO" id="GO:0000139">
    <property type="term" value="C:Golgi membrane"/>
    <property type="evidence" value="ECO:0007669"/>
    <property type="project" value="UniProtKB-SubCell"/>
</dbReference>
<sequence>MEQLLRPRANTVSVPAEDTETPEAALLPRHGGAPASHTPSSGRSWLPRLLLLGGAVYAVLMLAWTSQNLSVLQTGSDSAASKSNMAVLGVESASKDREGEQDEPMDLASILKAANHPQTDAEREFARSHVHEKLTVQQDQEAEGEEDQKTKEREEEITHVAIPVLTQAAIDIPMEASQVREALRLARDAVVARMEEEGSTSSEPAASGSQLADEEKRRQEAEEQARDVLLLPKNETQPRNLKCLGWRSTGGCSPFGPRKPENDFTCMKLVPFGHSGYCEVEDMDTGERFRVMRRYCSSSKWDTSFRCSDAANFVNFHYKARDAADEALAPGFALPNVDANASDEQDPKRRDGIVMVVYPKLIPSAYATIKTLRDVLGCRLPIEIWFRRAEINAFPDAMKPLMALAADNETSVISFHEITDWHAAGYGTKVFAIYNSYFERILFLDADNVPSRDPTFLFASPEFVEKGAVFWPDFWHPGRTIFNIHGQSLLWELLDMPFRNMLEQESGQVLIDRRRHAEALELVKFYTFHRPSHFDYMKLVHGDKDLFRLAWLKLGKPFHMIQAYPALAGKVINESFCGLTMVQHDAQGEVLFLHRNSHKLTGEPLREQVDYRSRAIARSRKKAEIRQRYRAEGKEIPPWSELDGLVQAEETPAPTLEPAEPDGYPDSAVWTHLLSFNKASRQENYYIETFNADPEFPKSQNCYGQRNVSKNEHFYAQEVADLPFAGLETDLRRFAAEAVEIKQAQS</sequence>
<dbReference type="GO" id="GO:0046354">
    <property type="term" value="P:mannan biosynthetic process"/>
    <property type="evidence" value="ECO:0000318"/>
    <property type="project" value="GO_Central"/>
</dbReference>
<evidence type="ECO:0000256" key="6">
    <source>
        <dbReference type="ARBA" id="ARBA00022968"/>
    </source>
</evidence>
<dbReference type="AlphaFoldDB" id="H3GDI1"/>
<dbReference type="InterPro" id="IPR029044">
    <property type="entry name" value="Nucleotide-diphossugar_trans"/>
</dbReference>
<dbReference type="SUPFAM" id="SSF53448">
    <property type="entry name" value="Nucleotide-diphospho-sugar transferases"/>
    <property type="match status" value="1"/>
</dbReference>
<dbReference type="InParanoid" id="H3GDI1"/>
<organism evidence="12 13">
    <name type="scientific">Phytophthora ramorum</name>
    <name type="common">Sudden oak death agent</name>
    <dbReference type="NCBI Taxonomy" id="164328"/>
    <lineage>
        <taxon>Eukaryota</taxon>
        <taxon>Sar</taxon>
        <taxon>Stramenopiles</taxon>
        <taxon>Oomycota</taxon>
        <taxon>Peronosporomycetes</taxon>
        <taxon>Peronosporales</taxon>
        <taxon>Peronosporaceae</taxon>
        <taxon>Phytophthora</taxon>
    </lineage>
</organism>
<dbReference type="PANTHER" id="PTHR31646">
    <property type="entry name" value="ALPHA-1,2-MANNOSYLTRANSFERASE MNN2"/>
    <property type="match status" value="1"/>
</dbReference>
<feature type="region of interest" description="Disordered" evidence="11">
    <location>
        <begin position="194"/>
        <end position="228"/>
    </location>
</feature>
<keyword evidence="5" id="KW-0812">Transmembrane</keyword>
<keyword evidence="9" id="KW-0472">Membrane</keyword>
<dbReference type="HOGENOM" id="CLU_018120_2_1_1"/>
<dbReference type="Proteomes" id="UP000005238">
    <property type="component" value="Unassembled WGS sequence"/>
</dbReference>
<reference evidence="13" key="1">
    <citation type="journal article" date="2006" name="Science">
        <title>Phytophthora genome sequences uncover evolutionary origins and mechanisms of pathogenesis.</title>
        <authorList>
            <person name="Tyler B.M."/>
            <person name="Tripathy S."/>
            <person name="Zhang X."/>
            <person name="Dehal P."/>
            <person name="Jiang R.H."/>
            <person name="Aerts A."/>
            <person name="Arredondo F.D."/>
            <person name="Baxter L."/>
            <person name="Bensasson D."/>
            <person name="Beynon J.L."/>
            <person name="Chapman J."/>
            <person name="Damasceno C.M."/>
            <person name="Dorrance A.E."/>
            <person name="Dou D."/>
            <person name="Dickerman A.W."/>
            <person name="Dubchak I.L."/>
            <person name="Garbelotto M."/>
            <person name="Gijzen M."/>
            <person name="Gordon S.G."/>
            <person name="Govers F."/>
            <person name="Grunwald N.J."/>
            <person name="Huang W."/>
            <person name="Ivors K.L."/>
            <person name="Jones R.W."/>
            <person name="Kamoun S."/>
            <person name="Krampis K."/>
            <person name="Lamour K.H."/>
            <person name="Lee M.K."/>
            <person name="McDonald W.H."/>
            <person name="Medina M."/>
            <person name="Meijer H.J."/>
            <person name="Nordberg E.K."/>
            <person name="Maclean D.J."/>
            <person name="Ospina-Giraldo M.D."/>
            <person name="Morris P.F."/>
            <person name="Phuntumart V."/>
            <person name="Putnam N.H."/>
            <person name="Rash S."/>
            <person name="Rose J.K."/>
            <person name="Sakihama Y."/>
            <person name="Salamov A.A."/>
            <person name="Savidor A."/>
            <person name="Scheuring C.F."/>
            <person name="Smith B.M."/>
            <person name="Sobral B.W."/>
            <person name="Terry A."/>
            <person name="Torto-Alalibo T.A."/>
            <person name="Win J."/>
            <person name="Xu Z."/>
            <person name="Zhang H."/>
            <person name="Grigoriev I.V."/>
            <person name="Rokhsar D.S."/>
            <person name="Boore J.L."/>
        </authorList>
    </citation>
    <scope>NUCLEOTIDE SEQUENCE [LARGE SCALE GENOMIC DNA]</scope>
    <source>
        <strain evidence="13">Pr102</strain>
    </source>
</reference>
<evidence type="ECO:0000256" key="9">
    <source>
        <dbReference type="ARBA" id="ARBA00023136"/>
    </source>
</evidence>
<keyword evidence="6" id="KW-0735">Signal-anchor</keyword>
<evidence type="ECO:0000256" key="8">
    <source>
        <dbReference type="ARBA" id="ARBA00023034"/>
    </source>
</evidence>
<dbReference type="EMBL" id="DS566001">
    <property type="status" value="NOT_ANNOTATED_CDS"/>
    <property type="molecule type" value="Genomic_DNA"/>
</dbReference>
<comment type="subcellular location">
    <subcellularLocation>
        <location evidence="10">Endomembrane system</location>
        <topology evidence="10">Single-pass membrane protein</topology>
    </subcellularLocation>
    <subcellularLocation>
        <location evidence="1">Golgi apparatus membrane</location>
    </subcellularLocation>
    <subcellularLocation>
        <location evidence="2">Membrane</location>
        <topology evidence="2">Single-pass type II membrane protein</topology>
    </subcellularLocation>
</comment>
<dbReference type="Pfam" id="PF11051">
    <property type="entry name" value="Mannosyl_trans3"/>
    <property type="match status" value="2"/>
</dbReference>
<feature type="compositionally biased region" description="Basic and acidic residues" evidence="11">
    <location>
        <begin position="147"/>
        <end position="156"/>
    </location>
</feature>
<dbReference type="OMA" id="SQNCYGQ"/>
<proteinExistence type="inferred from homology"/>
<protein>
    <submittedName>
        <fullName evidence="12">Uncharacterized protein</fullName>
    </submittedName>
</protein>
<dbReference type="PANTHER" id="PTHR31646:SF1">
    <property type="entry name" value="ALPHA-1,2-MANNOSYLTRANSFERASE MNN2"/>
    <property type="match status" value="1"/>
</dbReference>
<dbReference type="GO" id="GO:0005794">
    <property type="term" value="C:Golgi apparatus"/>
    <property type="evidence" value="ECO:0000318"/>
    <property type="project" value="GO_Central"/>
</dbReference>
<dbReference type="VEuPathDB" id="FungiDB:KRP23_4458"/>
<accession>H3GDI1</accession>
<evidence type="ECO:0000256" key="1">
    <source>
        <dbReference type="ARBA" id="ARBA00004394"/>
    </source>
</evidence>
<evidence type="ECO:0000256" key="2">
    <source>
        <dbReference type="ARBA" id="ARBA00004606"/>
    </source>
</evidence>
<evidence type="ECO:0000256" key="10">
    <source>
        <dbReference type="ARBA" id="ARBA00037847"/>
    </source>
</evidence>
<evidence type="ECO:0000256" key="3">
    <source>
        <dbReference type="ARBA" id="ARBA00009105"/>
    </source>
</evidence>
<reference evidence="12" key="2">
    <citation type="submission" date="2015-06" db="UniProtKB">
        <authorList>
            <consortium name="EnsemblProtists"/>
        </authorList>
    </citation>
    <scope>IDENTIFICATION</scope>
    <source>
        <strain evidence="12">Pr102</strain>
    </source>
</reference>
<feature type="region of interest" description="Disordered" evidence="11">
    <location>
        <begin position="133"/>
        <end position="156"/>
    </location>
</feature>
<dbReference type="InterPro" id="IPR022751">
    <property type="entry name" value="Alpha_mannosyltransferase"/>
</dbReference>
<evidence type="ECO:0000256" key="11">
    <source>
        <dbReference type="SAM" id="MobiDB-lite"/>
    </source>
</evidence>
<dbReference type="eggNOG" id="ENOG502S6VK">
    <property type="taxonomic scope" value="Eukaryota"/>
</dbReference>
<evidence type="ECO:0000256" key="4">
    <source>
        <dbReference type="ARBA" id="ARBA00022679"/>
    </source>
</evidence>
<evidence type="ECO:0000256" key="7">
    <source>
        <dbReference type="ARBA" id="ARBA00022989"/>
    </source>
</evidence>
<evidence type="ECO:0000313" key="12">
    <source>
        <dbReference type="EnsemblProtists" id="Phyra73615"/>
    </source>
</evidence>
<dbReference type="EnsemblProtists" id="Phyra73615">
    <property type="protein sequence ID" value="Phyra73615"/>
    <property type="gene ID" value="Phyra73615"/>
</dbReference>
<evidence type="ECO:0000313" key="13">
    <source>
        <dbReference type="Proteomes" id="UP000005238"/>
    </source>
</evidence>
<keyword evidence="13" id="KW-1185">Reference proteome</keyword>
<keyword evidence="4" id="KW-0808">Transferase</keyword>
<name>H3GDI1_PHYRM</name>
<feature type="compositionally biased region" description="Basic and acidic residues" evidence="11">
    <location>
        <begin position="213"/>
        <end position="226"/>
    </location>
</feature>
<feature type="compositionally biased region" description="Polar residues" evidence="11">
    <location>
        <begin position="199"/>
        <end position="210"/>
    </location>
</feature>
<comment type="similarity">
    <text evidence="3">Belongs to the MNN1/MNT family.</text>
</comment>
<keyword evidence="8" id="KW-0333">Golgi apparatus</keyword>
<evidence type="ECO:0000256" key="5">
    <source>
        <dbReference type="ARBA" id="ARBA00022692"/>
    </source>
</evidence>
<feature type="region of interest" description="Disordered" evidence="11">
    <location>
        <begin position="1"/>
        <end position="43"/>
    </location>
</feature>
<keyword evidence="7" id="KW-1133">Transmembrane helix</keyword>
<dbReference type="STRING" id="164328.H3GDI1"/>
<dbReference type="GO" id="GO:0000026">
    <property type="term" value="F:alpha-1,2-mannosyltransferase activity"/>
    <property type="evidence" value="ECO:0000318"/>
    <property type="project" value="GO_Central"/>
</dbReference>